<dbReference type="GO" id="GO:0047617">
    <property type="term" value="F:fatty acyl-CoA hydrolase activity"/>
    <property type="evidence" value="ECO:0007669"/>
    <property type="project" value="InterPro"/>
</dbReference>
<dbReference type="PANTHER" id="PTHR21660">
    <property type="entry name" value="THIOESTERASE SUPERFAMILY MEMBER-RELATED"/>
    <property type="match status" value="1"/>
</dbReference>
<feature type="domain" description="Thioesterase" evidence="3">
    <location>
        <begin position="51"/>
        <end position="123"/>
    </location>
</feature>
<evidence type="ECO:0000256" key="2">
    <source>
        <dbReference type="ARBA" id="ARBA00022801"/>
    </source>
</evidence>
<accession>A0A7I8DDE2</accession>
<dbReference type="InterPro" id="IPR003736">
    <property type="entry name" value="PAAI_dom"/>
</dbReference>
<organism evidence="4 5">
    <name type="scientific">Effusibacillus dendaii</name>
    <dbReference type="NCBI Taxonomy" id="2743772"/>
    <lineage>
        <taxon>Bacteria</taxon>
        <taxon>Bacillati</taxon>
        <taxon>Bacillota</taxon>
        <taxon>Bacilli</taxon>
        <taxon>Bacillales</taxon>
        <taxon>Alicyclobacillaceae</taxon>
        <taxon>Effusibacillus</taxon>
    </lineage>
</organism>
<dbReference type="InterPro" id="IPR006683">
    <property type="entry name" value="Thioestr_dom"/>
</dbReference>
<evidence type="ECO:0000313" key="4">
    <source>
        <dbReference type="EMBL" id="BCJ86836.1"/>
    </source>
</evidence>
<dbReference type="NCBIfam" id="TIGR00369">
    <property type="entry name" value="unchar_dom_1"/>
    <property type="match status" value="1"/>
</dbReference>
<evidence type="ECO:0000256" key="1">
    <source>
        <dbReference type="ARBA" id="ARBA00008324"/>
    </source>
</evidence>
<evidence type="ECO:0000313" key="5">
    <source>
        <dbReference type="Proteomes" id="UP000593802"/>
    </source>
</evidence>
<dbReference type="AlphaFoldDB" id="A0A7I8DDE2"/>
<name>A0A7I8DDE2_9BACL</name>
<keyword evidence="2" id="KW-0378">Hydrolase</keyword>
<dbReference type="Gene3D" id="3.10.129.10">
    <property type="entry name" value="Hotdog Thioesterase"/>
    <property type="match status" value="1"/>
</dbReference>
<keyword evidence="5" id="KW-1185">Reference proteome</keyword>
<comment type="similarity">
    <text evidence="1">Belongs to the thioesterase PaaI family.</text>
</comment>
<proteinExistence type="inferred from homology"/>
<sequence>MENDKYLQELRDFFMRVPFWQHTGCVVEHLEPGHSVISVKIEKHHLNGNDTVHGGLYATLLDNAMGLASRAKCGPHQATTNMNIQYLAPVSEGTIYGRGRVVHHTKRTVTTEARAEAADGTLLAVATASFRVFSEK</sequence>
<reference evidence="4 5" key="1">
    <citation type="submission" date="2020-08" db="EMBL/GenBank/DDBJ databases">
        <title>Complete Genome Sequence of Effusibacillus dendaii Strain skT53, Isolated from Farmland soil.</title>
        <authorList>
            <person name="Konishi T."/>
            <person name="Kawasaki H."/>
        </authorList>
    </citation>
    <scope>NUCLEOTIDE SEQUENCE [LARGE SCALE GENOMIC DNA]</scope>
    <source>
        <strain evidence="5">skT53</strain>
    </source>
</reference>
<dbReference type="PANTHER" id="PTHR21660:SF1">
    <property type="entry name" value="ACYL-COENZYME A THIOESTERASE 13"/>
    <property type="match status" value="1"/>
</dbReference>
<dbReference type="InterPro" id="IPR039298">
    <property type="entry name" value="ACOT13"/>
</dbReference>
<dbReference type="RefSeq" id="WP_200760794.1">
    <property type="nucleotide sequence ID" value="NZ_AP023366.1"/>
</dbReference>
<dbReference type="EMBL" id="AP023366">
    <property type="protein sequence ID" value="BCJ86836.1"/>
    <property type="molecule type" value="Genomic_DNA"/>
</dbReference>
<dbReference type="SUPFAM" id="SSF54637">
    <property type="entry name" value="Thioesterase/thiol ester dehydrase-isomerase"/>
    <property type="match status" value="1"/>
</dbReference>
<dbReference type="InterPro" id="IPR029069">
    <property type="entry name" value="HotDog_dom_sf"/>
</dbReference>
<dbReference type="Proteomes" id="UP000593802">
    <property type="component" value="Chromosome"/>
</dbReference>
<evidence type="ECO:0000259" key="3">
    <source>
        <dbReference type="Pfam" id="PF03061"/>
    </source>
</evidence>
<dbReference type="CDD" id="cd03443">
    <property type="entry name" value="PaaI_thioesterase"/>
    <property type="match status" value="1"/>
</dbReference>
<dbReference type="KEGG" id="eff:skT53_18210"/>
<dbReference type="Pfam" id="PF03061">
    <property type="entry name" value="4HBT"/>
    <property type="match status" value="1"/>
</dbReference>
<protein>
    <recommendedName>
        <fullName evidence="3">Thioesterase domain-containing protein</fullName>
    </recommendedName>
</protein>
<gene>
    <name evidence="4" type="ORF">skT53_18210</name>
</gene>